<dbReference type="Proteomes" id="UP000581206">
    <property type="component" value="Unassembled WGS sequence"/>
</dbReference>
<dbReference type="AlphaFoldDB" id="A0A7X6KTH6"/>
<protein>
    <submittedName>
        <fullName evidence="1">DUF4411 family protein</fullName>
    </submittedName>
</protein>
<evidence type="ECO:0000313" key="2">
    <source>
        <dbReference type="Proteomes" id="UP000581206"/>
    </source>
</evidence>
<evidence type="ECO:0000313" key="1">
    <source>
        <dbReference type="EMBL" id="NKY21718.1"/>
    </source>
</evidence>
<proteinExistence type="predicted"/>
<accession>A0A7X6KTH6</accession>
<keyword evidence="2" id="KW-1185">Reference proteome</keyword>
<reference evidence="1 2" key="1">
    <citation type="submission" date="2020-04" db="EMBL/GenBank/DDBJ databases">
        <title>MicrobeNet Type strains.</title>
        <authorList>
            <person name="Nicholson A.C."/>
        </authorList>
    </citation>
    <scope>NUCLEOTIDE SEQUENCE [LARGE SCALE GENOMIC DNA]</scope>
    <source>
        <strain evidence="1 2">ATCC BAA-788</strain>
    </source>
</reference>
<comment type="caution">
    <text evidence="1">The sequence shown here is derived from an EMBL/GenBank/DDBJ whole genome shotgun (WGS) entry which is preliminary data.</text>
</comment>
<name>A0A7X6KTH6_9CELL</name>
<dbReference type="InterPro" id="IPR016541">
    <property type="entry name" value="UCP008505"/>
</dbReference>
<dbReference type="SUPFAM" id="SSF88723">
    <property type="entry name" value="PIN domain-like"/>
    <property type="match status" value="1"/>
</dbReference>
<gene>
    <name evidence="1" type="ORF">HGA03_03455</name>
</gene>
<dbReference type="EMBL" id="JAAXOX010000001">
    <property type="protein sequence ID" value="NKY21718.1"/>
    <property type="molecule type" value="Genomic_DNA"/>
</dbReference>
<sequence>MTVQPALFDVEPRYCIDTNVIVSFLHQADDEFYGADVFAPQWALFERLITNGEIIAPDAVKTELGKWALKDQNIHDWVRARPGMFRGPTTDQLTKAKEIVNRLPGYGRDLHYLGDLMVISLAAVENLTVITLETADGPAPSRMRPKIPYTCGEFGINCTSVAGFLRREQPRTVPGP</sequence>
<dbReference type="RefSeq" id="WP_168628769.1">
    <property type="nucleotide sequence ID" value="NZ_BONL01000010.1"/>
</dbReference>
<dbReference type="Pfam" id="PF14367">
    <property type="entry name" value="DUF4411"/>
    <property type="match status" value="1"/>
</dbReference>
<organism evidence="1 2">
    <name type="scientific">Cellulomonas denverensis</name>
    <dbReference type="NCBI Taxonomy" id="264297"/>
    <lineage>
        <taxon>Bacteria</taxon>
        <taxon>Bacillati</taxon>
        <taxon>Actinomycetota</taxon>
        <taxon>Actinomycetes</taxon>
        <taxon>Micrococcales</taxon>
        <taxon>Cellulomonadaceae</taxon>
        <taxon>Cellulomonas</taxon>
    </lineage>
</organism>
<dbReference type="InterPro" id="IPR029060">
    <property type="entry name" value="PIN-like_dom_sf"/>
</dbReference>